<organism evidence="1 2">
    <name type="scientific">Felis catus</name>
    <name type="common">Cat</name>
    <name type="synonym">Felis silvestris catus</name>
    <dbReference type="NCBI Taxonomy" id="9685"/>
    <lineage>
        <taxon>Eukaryota</taxon>
        <taxon>Metazoa</taxon>
        <taxon>Chordata</taxon>
        <taxon>Craniata</taxon>
        <taxon>Vertebrata</taxon>
        <taxon>Euteleostomi</taxon>
        <taxon>Mammalia</taxon>
        <taxon>Eutheria</taxon>
        <taxon>Laurasiatheria</taxon>
        <taxon>Carnivora</taxon>
        <taxon>Feliformia</taxon>
        <taxon>Felidae</taxon>
        <taxon>Felinae</taxon>
        <taxon>Felis</taxon>
    </lineage>
</organism>
<evidence type="ECO:0000313" key="1">
    <source>
        <dbReference type="Ensembl" id="ENSFCTP00005048908.1"/>
    </source>
</evidence>
<reference evidence="2" key="3">
    <citation type="submission" date="2021-02" db="EMBL/GenBank/DDBJ databases">
        <title>Safari Cat Assemblies.</title>
        <authorList>
            <person name="Bredemeyer K.R."/>
            <person name="Murphy W.J."/>
        </authorList>
    </citation>
    <scope>NUCLEOTIDE SEQUENCE [LARGE SCALE GENOMIC DNA]</scope>
</reference>
<accession>A0ABI7ZQX5</accession>
<dbReference type="InterPro" id="IPR021138">
    <property type="entry name" value="Ribosomal_eL20_eukaryotes"/>
</dbReference>
<evidence type="ECO:0000313" key="2">
    <source>
        <dbReference type="Proteomes" id="UP000823872"/>
    </source>
</evidence>
<reference evidence="1" key="1">
    <citation type="journal article" date="2007" name="Genome Res.">
        <title>Initial sequence and comparative analysis of the cat genome.</title>
        <authorList>
            <person name="Pontius J.U."/>
            <person name="Mullikin J.C."/>
            <person name="Smith D.R."/>
            <person name="Lindblad-Toh K."/>
            <person name="Gnerre S."/>
            <person name="Clamp M."/>
            <person name="Chang J."/>
            <person name="Stephens R."/>
            <person name="Neelam B."/>
            <person name="Volfovsky N."/>
            <person name="Schaffer A.A."/>
            <person name="Agarwala R."/>
            <person name="Narfstrom K."/>
            <person name="Murphy W.J."/>
            <person name="Giger U."/>
            <person name="Roca A.L."/>
            <person name="Antunes A."/>
            <person name="Menotti-Raymond M."/>
            <person name="Yuhki N."/>
            <person name="Pecon-Slattery J."/>
            <person name="Johnson W.E."/>
            <person name="Bourque G."/>
            <person name="Tesler G."/>
            <person name="O'Brien S.J."/>
        </authorList>
    </citation>
    <scope>NUCLEOTIDE SEQUENCE [LARGE SCALE GENOMIC DNA]</scope>
    <source>
        <strain evidence="1">Abyssinian</strain>
    </source>
</reference>
<dbReference type="Ensembl" id="ENSFCTT00005068196.1">
    <property type="protein sequence ID" value="ENSFCTP00005048922.1"/>
    <property type="gene ID" value="ENSFCTG00005023876.1"/>
</dbReference>
<dbReference type="PANTHER" id="PTHR10052">
    <property type="entry name" value="60S RIBOSOMAL PROTEIN L18A"/>
    <property type="match status" value="1"/>
</dbReference>
<dbReference type="Proteomes" id="UP000823872">
    <property type="component" value="Chromosome B4"/>
</dbReference>
<dbReference type="GeneTree" id="ENSGT00390000015797"/>
<dbReference type="SUPFAM" id="SSF160374">
    <property type="entry name" value="RplX-like"/>
    <property type="match status" value="1"/>
</dbReference>
<protein>
    <submittedName>
        <fullName evidence="1">Uncharacterized protein</fullName>
    </submittedName>
</protein>
<sequence>MALAGAPTPGEPWNLTTAGAVTQCQRGMGTPHRTQAHSIQIMKVEETVASKCCQQAVKQFHDSEINFWLPHRVPPCHHKPHFPTKRSNAVFQMQSLLVPRSAQIPWENQEKRTHPEVLAVCACV</sequence>
<name>A0ABI7ZQX5_FELCA</name>
<dbReference type="Gene3D" id="3.10.20.10">
    <property type="match status" value="1"/>
</dbReference>
<dbReference type="Ensembl" id="ENSFCTT00005068164.1">
    <property type="protein sequence ID" value="ENSFCTP00005048908.1"/>
    <property type="gene ID" value="ENSFCTG00005023876.1"/>
</dbReference>
<keyword evidence="2" id="KW-1185">Reference proteome</keyword>
<reference evidence="1" key="4">
    <citation type="submission" date="2025-05" db="UniProtKB">
        <authorList>
            <consortium name="Ensembl"/>
        </authorList>
    </citation>
    <scope>IDENTIFICATION</scope>
    <source>
        <strain evidence="1">breed Abyssinian</strain>
    </source>
</reference>
<gene>
    <name evidence="1" type="primary">ZNF706</name>
</gene>
<reference evidence="1" key="2">
    <citation type="submission" date="2011-09" db="EMBL/GenBank/DDBJ databases">
        <title>Sequence assembly of the Felis catus genome version 6.2.</title>
        <authorList>
            <person name="Hillier L.W."/>
            <person name="Warren W."/>
            <person name="Obrien S."/>
            <person name="Wilson R.K."/>
        </authorList>
    </citation>
    <scope>NUCLEOTIDE SEQUENCE [LARGE SCALE GENOMIC DNA]</scope>
    <source>
        <strain evidence="1">Abyssinian</strain>
    </source>
</reference>
<proteinExistence type="predicted"/>